<dbReference type="Pfam" id="PF00098">
    <property type="entry name" value="zf-CCHC"/>
    <property type="match status" value="1"/>
</dbReference>
<dbReference type="EMBL" id="JAEAOA010001202">
    <property type="protein sequence ID" value="KAK3598394.1"/>
    <property type="molecule type" value="Genomic_DNA"/>
</dbReference>
<dbReference type="PROSITE" id="PS50158">
    <property type="entry name" value="ZF_CCHC"/>
    <property type="match status" value="1"/>
</dbReference>
<keyword evidence="1" id="KW-0863">Zinc-finger</keyword>
<gene>
    <name evidence="3" type="ORF">CHS0354_019797</name>
</gene>
<keyword evidence="1" id="KW-0862">Zinc</keyword>
<evidence type="ECO:0000256" key="1">
    <source>
        <dbReference type="PROSITE-ProRule" id="PRU00047"/>
    </source>
</evidence>
<sequence length="127" mass="14716">MTESTKTSGVRVVSLTMDDVKKIPPFFYIMEFIIKSWYKGCENHSLCNRCGATGHFLRECQYQAKARIKNYFPTSLKVTEHGRLLLVNRMPAFRPHKSRNTTSGGNYAVSSIKTSQTKRYQRATERW</sequence>
<reference evidence="3" key="2">
    <citation type="journal article" date="2021" name="Genome Biol. Evol.">
        <title>Developing a high-quality reference genome for a parasitic bivalve with doubly uniparental inheritance (Bivalvia: Unionida).</title>
        <authorList>
            <person name="Smith C.H."/>
        </authorList>
    </citation>
    <scope>NUCLEOTIDE SEQUENCE</scope>
    <source>
        <strain evidence="3">CHS0354</strain>
        <tissue evidence="3">Mantle</tissue>
    </source>
</reference>
<reference evidence="3" key="3">
    <citation type="submission" date="2023-05" db="EMBL/GenBank/DDBJ databases">
        <authorList>
            <person name="Smith C.H."/>
        </authorList>
    </citation>
    <scope>NUCLEOTIDE SEQUENCE</scope>
    <source>
        <strain evidence="3">CHS0354</strain>
        <tissue evidence="3">Mantle</tissue>
    </source>
</reference>
<dbReference type="GO" id="GO:0008270">
    <property type="term" value="F:zinc ion binding"/>
    <property type="evidence" value="ECO:0007669"/>
    <property type="project" value="UniProtKB-KW"/>
</dbReference>
<dbReference type="GO" id="GO:0003676">
    <property type="term" value="F:nucleic acid binding"/>
    <property type="evidence" value="ECO:0007669"/>
    <property type="project" value="InterPro"/>
</dbReference>
<proteinExistence type="predicted"/>
<keyword evidence="4" id="KW-1185">Reference proteome</keyword>
<organism evidence="3 4">
    <name type="scientific">Potamilus streckersoni</name>
    <dbReference type="NCBI Taxonomy" id="2493646"/>
    <lineage>
        <taxon>Eukaryota</taxon>
        <taxon>Metazoa</taxon>
        <taxon>Spiralia</taxon>
        <taxon>Lophotrochozoa</taxon>
        <taxon>Mollusca</taxon>
        <taxon>Bivalvia</taxon>
        <taxon>Autobranchia</taxon>
        <taxon>Heteroconchia</taxon>
        <taxon>Palaeoheterodonta</taxon>
        <taxon>Unionida</taxon>
        <taxon>Unionoidea</taxon>
        <taxon>Unionidae</taxon>
        <taxon>Ambleminae</taxon>
        <taxon>Lampsilini</taxon>
        <taxon>Potamilus</taxon>
    </lineage>
</organism>
<keyword evidence="1" id="KW-0479">Metal-binding</keyword>
<evidence type="ECO:0000313" key="4">
    <source>
        <dbReference type="Proteomes" id="UP001195483"/>
    </source>
</evidence>
<dbReference type="Proteomes" id="UP001195483">
    <property type="component" value="Unassembled WGS sequence"/>
</dbReference>
<dbReference type="Gene3D" id="4.10.60.10">
    <property type="entry name" value="Zinc finger, CCHC-type"/>
    <property type="match status" value="1"/>
</dbReference>
<feature type="domain" description="CCHC-type" evidence="2">
    <location>
        <begin position="47"/>
        <end position="60"/>
    </location>
</feature>
<dbReference type="AlphaFoldDB" id="A0AAE0W277"/>
<evidence type="ECO:0000313" key="3">
    <source>
        <dbReference type="EMBL" id="KAK3598394.1"/>
    </source>
</evidence>
<reference evidence="3" key="1">
    <citation type="journal article" date="2021" name="Genome Biol. Evol.">
        <title>A High-Quality Reference Genome for a Parasitic Bivalve with Doubly Uniparental Inheritance (Bivalvia: Unionida).</title>
        <authorList>
            <person name="Smith C.H."/>
        </authorList>
    </citation>
    <scope>NUCLEOTIDE SEQUENCE</scope>
    <source>
        <strain evidence="3">CHS0354</strain>
    </source>
</reference>
<comment type="caution">
    <text evidence="3">The sequence shown here is derived from an EMBL/GenBank/DDBJ whole genome shotgun (WGS) entry which is preliminary data.</text>
</comment>
<accession>A0AAE0W277</accession>
<protein>
    <recommendedName>
        <fullName evidence="2">CCHC-type domain-containing protein</fullName>
    </recommendedName>
</protein>
<evidence type="ECO:0000259" key="2">
    <source>
        <dbReference type="PROSITE" id="PS50158"/>
    </source>
</evidence>
<dbReference type="InterPro" id="IPR001878">
    <property type="entry name" value="Znf_CCHC"/>
</dbReference>
<name>A0AAE0W277_9BIVA</name>